<dbReference type="EMBL" id="OVEO01000014">
    <property type="protein sequence ID" value="SPR00533.1"/>
    <property type="molecule type" value="Genomic_DNA"/>
</dbReference>
<keyword evidence="3" id="KW-0496">Mitochondrion</keyword>
<dbReference type="EMBL" id="CDSF01000024">
    <property type="protein sequence ID" value="CEO95663.1"/>
    <property type="molecule type" value="Genomic_DNA"/>
</dbReference>
<dbReference type="OMA" id="FAVTRML"/>
<dbReference type="SUPFAM" id="SSF55729">
    <property type="entry name" value="Acyl-CoA N-acyltransferases (Nat)"/>
    <property type="match status" value="1"/>
</dbReference>
<evidence type="ECO:0000259" key="1">
    <source>
        <dbReference type="PROSITE" id="PS51186"/>
    </source>
</evidence>
<evidence type="ECO:0000313" key="3">
    <source>
        <dbReference type="EMBL" id="SPR00533.1"/>
    </source>
</evidence>
<accession>A0A0G4IKF3</accession>
<evidence type="ECO:0000313" key="4">
    <source>
        <dbReference type="Proteomes" id="UP000039324"/>
    </source>
</evidence>
<protein>
    <recommendedName>
        <fullName evidence="1">N-acetyltransferase domain-containing protein</fullName>
    </recommendedName>
</protein>
<name>A0A0G4IKF3_PLABS</name>
<dbReference type="AlphaFoldDB" id="A0A0G4IKF3"/>
<sequence>MFDVKVDDDARYVLRDWRRETDADSLVRHANDENVARYMRAGFPWPYTPESARVFFDIVQRDPEFSRAVVRVTADGAEEAIGAIGLKRGPLNDIDSHAAEIGYWLGRPYWRRGIITATIGAFMTHYIPAGVTRVFAVVATDNVASSRALIANGFEVEGVMKRYGYRFGRYYDATMLARILER</sequence>
<gene>
    <name evidence="2" type="ORF">PBRA_004389</name>
    <name evidence="3" type="ORF">PLBR_LOCUS7748</name>
</gene>
<dbReference type="PANTHER" id="PTHR43328">
    <property type="entry name" value="ACETYLTRANSFERASE-RELATED"/>
    <property type="match status" value="1"/>
</dbReference>
<evidence type="ECO:0000313" key="5">
    <source>
        <dbReference type="Proteomes" id="UP000290189"/>
    </source>
</evidence>
<keyword evidence="4" id="KW-1185">Reference proteome</keyword>
<dbReference type="PANTHER" id="PTHR43328:SF1">
    <property type="entry name" value="N-ACETYLTRANSFERASE DOMAIN-CONTAINING PROTEIN"/>
    <property type="match status" value="1"/>
</dbReference>
<dbReference type="InterPro" id="IPR016181">
    <property type="entry name" value="Acyl_CoA_acyltransferase"/>
</dbReference>
<dbReference type="GO" id="GO:0016747">
    <property type="term" value="F:acyltransferase activity, transferring groups other than amino-acyl groups"/>
    <property type="evidence" value="ECO:0007669"/>
    <property type="project" value="InterPro"/>
</dbReference>
<dbReference type="Gene3D" id="3.40.630.30">
    <property type="match status" value="1"/>
</dbReference>
<reference evidence="3 5" key="2">
    <citation type="submission" date="2018-03" db="EMBL/GenBank/DDBJ databases">
        <authorList>
            <person name="Fogelqvist J."/>
        </authorList>
    </citation>
    <scope>NUCLEOTIDE SEQUENCE [LARGE SCALE GENOMIC DNA]</scope>
</reference>
<organism evidence="2 4">
    <name type="scientific">Plasmodiophora brassicae</name>
    <name type="common">Clubroot disease agent</name>
    <dbReference type="NCBI Taxonomy" id="37360"/>
    <lineage>
        <taxon>Eukaryota</taxon>
        <taxon>Sar</taxon>
        <taxon>Rhizaria</taxon>
        <taxon>Endomyxa</taxon>
        <taxon>Phytomyxea</taxon>
        <taxon>Plasmodiophorida</taxon>
        <taxon>Plasmodiophoridae</taxon>
        <taxon>Plasmodiophora</taxon>
    </lineage>
</organism>
<dbReference type="PROSITE" id="PS51186">
    <property type="entry name" value="GNAT"/>
    <property type="match status" value="1"/>
</dbReference>
<dbReference type="Proteomes" id="UP000039324">
    <property type="component" value="Unassembled WGS sequence"/>
</dbReference>
<dbReference type="Pfam" id="PF13302">
    <property type="entry name" value="Acetyltransf_3"/>
    <property type="match status" value="1"/>
</dbReference>
<dbReference type="Proteomes" id="UP000290189">
    <property type="component" value="Unassembled WGS sequence"/>
</dbReference>
<dbReference type="OrthoDB" id="630895at2759"/>
<proteinExistence type="predicted"/>
<evidence type="ECO:0000313" key="2">
    <source>
        <dbReference type="EMBL" id="CEO95663.1"/>
    </source>
</evidence>
<feature type="domain" description="N-acetyltransferase" evidence="1">
    <location>
        <begin position="25"/>
        <end position="177"/>
    </location>
</feature>
<geneLocation type="mitochondrion" evidence="3"/>
<reference evidence="2 4" key="1">
    <citation type="submission" date="2015-02" db="EMBL/GenBank/DDBJ databases">
        <authorList>
            <person name="Chooi Y.-H."/>
        </authorList>
    </citation>
    <scope>NUCLEOTIDE SEQUENCE [LARGE SCALE GENOMIC DNA]</scope>
    <source>
        <strain evidence="2">E3</strain>
    </source>
</reference>
<dbReference type="InterPro" id="IPR000182">
    <property type="entry name" value="GNAT_dom"/>
</dbReference>